<proteinExistence type="predicted"/>
<feature type="transmembrane region" description="Helical" evidence="12">
    <location>
        <begin position="203"/>
        <end position="223"/>
    </location>
</feature>
<evidence type="ECO:0000259" key="14">
    <source>
        <dbReference type="Pfam" id="PF07885"/>
    </source>
</evidence>
<feature type="domain" description="Calcium-activated potassium channel BK alpha subunit" evidence="13">
    <location>
        <begin position="400"/>
        <end position="485"/>
    </location>
</feature>
<keyword evidence="4 12" id="KW-0812">Transmembrane</keyword>
<name>A0AAE0G356_9CHLO</name>
<keyword evidence="5" id="KW-0631">Potassium channel</keyword>
<feature type="transmembrane region" description="Helical" evidence="12">
    <location>
        <begin position="134"/>
        <end position="158"/>
    </location>
</feature>
<accession>A0AAE0G356</accession>
<evidence type="ECO:0000256" key="6">
    <source>
        <dbReference type="ARBA" id="ARBA00022958"/>
    </source>
</evidence>
<keyword evidence="2" id="KW-0813">Transport</keyword>
<dbReference type="Proteomes" id="UP001190700">
    <property type="component" value="Unassembled WGS sequence"/>
</dbReference>
<evidence type="ECO:0000256" key="8">
    <source>
        <dbReference type="ARBA" id="ARBA00023065"/>
    </source>
</evidence>
<feature type="transmembrane region" description="Helical" evidence="12">
    <location>
        <begin position="15"/>
        <end position="37"/>
    </location>
</feature>
<dbReference type="Pfam" id="PF07885">
    <property type="entry name" value="Ion_trans_2"/>
    <property type="match status" value="1"/>
</dbReference>
<evidence type="ECO:0008006" key="18">
    <source>
        <dbReference type="Google" id="ProtNLM"/>
    </source>
</evidence>
<evidence type="ECO:0000256" key="1">
    <source>
        <dbReference type="ARBA" id="ARBA00004141"/>
    </source>
</evidence>
<feature type="domain" description="RCK N-terminal" evidence="15">
    <location>
        <begin position="665"/>
        <end position="772"/>
    </location>
</feature>
<evidence type="ECO:0000256" key="3">
    <source>
        <dbReference type="ARBA" id="ARBA00022538"/>
    </source>
</evidence>
<dbReference type="InterPro" id="IPR013099">
    <property type="entry name" value="K_chnl_dom"/>
</dbReference>
<evidence type="ECO:0000256" key="5">
    <source>
        <dbReference type="ARBA" id="ARBA00022826"/>
    </source>
</evidence>
<dbReference type="InterPro" id="IPR003148">
    <property type="entry name" value="RCK_N"/>
</dbReference>
<evidence type="ECO:0000259" key="13">
    <source>
        <dbReference type="Pfam" id="PF03493"/>
    </source>
</evidence>
<evidence type="ECO:0000256" key="4">
    <source>
        <dbReference type="ARBA" id="ARBA00022692"/>
    </source>
</evidence>
<keyword evidence="6" id="KW-0630">Potassium</keyword>
<evidence type="ECO:0000256" key="12">
    <source>
        <dbReference type="SAM" id="Phobius"/>
    </source>
</evidence>
<dbReference type="GO" id="GO:0016020">
    <property type="term" value="C:membrane"/>
    <property type="evidence" value="ECO:0007669"/>
    <property type="project" value="UniProtKB-SubCell"/>
</dbReference>
<evidence type="ECO:0000313" key="16">
    <source>
        <dbReference type="EMBL" id="KAK3270669.1"/>
    </source>
</evidence>
<feature type="transmembrane region" description="Helical" evidence="12">
    <location>
        <begin position="78"/>
        <end position="97"/>
    </location>
</feature>
<dbReference type="InterPro" id="IPR047871">
    <property type="entry name" value="K_chnl_Slo-like"/>
</dbReference>
<dbReference type="InterPro" id="IPR003929">
    <property type="entry name" value="K_chnl_BK_asu"/>
</dbReference>
<keyword evidence="10" id="KW-0407">Ion channel</keyword>
<dbReference type="PANTHER" id="PTHR10027:SF10">
    <property type="entry name" value="SLOWPOKE 2, ISOFORM D"/>
    <property type="match status" value="1"/>
</dbReference>
<gene>
    <name evidence="16" type="ORF">CYMTET_20944</name>
</gene>
<dbReference type="Gene3D" id="3.40.50.720">
    <property type="entry name" value="NAD(P)-binding Rossmann-like Domain"/>
    <property type="match status" value="2"/>
</dbReference>
<dbReference type="SUPFAM" id="SSF81324">
    <property type="entry name" value="Voltage-gated potassium channels"/>
    <property type="match status" value="1"/>
</dbReference>
<evidence type="ECO:0000256" key="11">
    <source>
        <dbReference type="ARBA" id="ARBA00034430"/>
    </source>
</evidence>
<sequence>MQVLGDSFQSPEAMYLAWCKILTGLDVCLSLLTVALWVFQTYRQTVEDWMKPAETALAAFFIFNYLTKFLKYEFSPDFVLSFDSFIDLSSIVILLLVHNTWLSWSYTRMYSAYTSVDMLVFTLGWNPLDLNEVTLQILLTELKFVSMLVMMAGSMFLVEVLGDIQGFEDQFIEAEMGDISFFSMIYMIMITISTVGFGDLSPATLLGRTLIMGCILYGVVFFANETSRLSELQQQENSGKGRYRTRRKGHAVKHVVIFGGWTGEASTPEISTMLKTLQHDIHSDDLPPDVVLVSSCEPPASFGQLLKSNAGYASRVHLLQGSPFIEEDLDRCRLRHAALCYVMPRLDSTEPEKDDENAILMAASITKVYPKLPFRLILLRPESRNLAMRFNINRRNSFSLFEFKANLLAQSVRCPGLSTVLLSLAGHDPKSCSDKLRKAHPWINEYNAGAEHTVFGGMLKEEFCGISFTSCVKKVYTATQALLIACQVGSHVVTNPGRKLIVEENMVVFFIAKSRAQLQSAIQPGSDWKRMINKMRLQATNPDELLDLHSSFHFLRASSTPTTPTTKQDLEPEKSLDVEEFMDADAEVPGTPYDVEYATDKPHWMEGKKKIATAAKKAALVVRLGSRFTAISSDKIAETEMREFHFRPPPAGVVPTLPGLLSCNKGHIVMLAVGERLNQQITAFLQPLRSSSILVWKEIIVVSNDATMPWRSFEKFEGVHFIFGDPKSYQTLKKAAIEDAEKVVILDSFRPCPDNALLDKNTVLCCGVVRGYLQRFPASDISVLTVLNNPDSIKQIAQNVSGELSHRARARHTTQWQRMRDLTDLRRAPSFGHVSRFLMSWNKIELYPPHLHPQFVSGDSMSLTDLVGWAGHAYNLPGFMELMECLLLPEGIDGDFPMPSMLWMMDLEMFPNKFATWGEMAEYCIDTGAIPLACSKDSDAGVLVKRHRYVVTNPSSDTNMAGIHEVMVLAPPRWAYSNSIANPIIQTFSSRRARTDAYYMLMAWQALVKSRSSTPVANLS</sequence>
<keyword evidence="9 12" id="KW-0472">Membrane</keyword>
<dbReference type="Pfam" id="PF22614">
    <property type="entry name" value="Slo-like_RCK"/>
    <property type="match status" value="2"/>
</dbReference>
<organism evidence="16 17">
    <name type="scientific">Cymbomonas tetramitiformis</name>
    <dbReference type="NCBI Taxonomy" id="36881"/>
    <lineage>
        <taxon>Eukaryota</taxon>
        <taxon>Viridiplantae</taxon>
        <taxon>Chlorophyta</taxon>
        <taxon>Pyramimonadophyceae</taxon>
        <taxon>Pyramimonadales</taxon>
        <taxon>Pyramimonadaceae</taxon>
        <taxon>Cymbomonas</taxon>
    </lineage>
</organism>
<dbReference type="GO" id="GO:0005267">
    <property type="term" value="F:potassium channel activity"/>
    <property type="evidence" value="ECO:0007669"/>
    <property type="project" value="UniProtKB-KW"/>
</dbReference>
<keyword evidence="3" id="KW-0633">Potassium transport</keyword>
<comment type="subcellular location">
    <subcellularLocation>
        <location evidence="1">Membrane</location>
        <topology evidence="1">Multi-pass membrane protein</topology>
    </subcellularLocation>
</comment>
<dbReference type="Gene3D" id="1.10.287.70">
    <property type="match status" value="1"/>
</dbReference>
<keyword evidence="17" id="KW-1185">Reference proteome</keyword>
<evidence type="ECO:0000256" key="7">
    <source>
        <dbReference type="ARBA" id="ARBA00022989"/>
    </source>
</evidence>
<evidence type="ECO:0000256" key="10">
    <source>
        <dbReference type="ARBA" id="ARBA00023303"/>
    </source>
</evidence>
<evidence type="ECO:0000313" key="17">
    <source>
        <dbReference type="Proteomes" id="UP001190700"/>
    </source>
</evidence>
<dbReference type="EMBL" id="LGRX02010264">
    <property type="protein sequence ID" value="KAK3270669.1"/>
    <property type="molecule type" value="Genomic_DNA"/>
</dbReference>
<dbReference type="PANTHER" id="PTHR10027">
    <property type="entry name" value="CALCIUM-ACTIVATED POTASSIUM CHANNEL ALPHA CHAIN"/>
    <property type="match status" value="1"/>
</dbReference>
<keyword evidence="7 12" id="KW-1133">Transmembrane helix</keyword>
<dbReference type="Pfam" id="PF03493">
    <property type="entry name" value="BK_channel_a"/>
    <property type="match status" value="1"/>
</dbReference>
<evidence type="ECO:0000256" key="9">
    <source>
        <dbReference type="ARBA" id="ARBA00023136"/>
    </source>
</evidence>
<feature type="domain" description="RCK N-terminal" evidence="15">
    <location>
        <begin position="253"/>
        <end position="373"/>
    </location>
</feature>
<comment type="caution">
    <text evidence="16">The sequence shown here is derived from an EMBL/GenBank/DDBJ whole genome shotgun (WGS) entry which is preliminary data.</text>
</comment>
<comment type="catalytic activity">
    <reaction evidence="11">
        <text>K(+)(in) = K(+)(out)</text>
        <dbReference type="Rhea" id="RHEA:29463"/>
        <dbReference type="ChEBI" id="CHEBI:29103"/>
    </reaction>
</comment>
<keyword evidence="8" id="KW-0406">Ion transport</keyword>
<feature type="transmembrane region" description="Helical" evidence="12">
    <location>
        <begin position="179"/>
        <end position="197"/>
    </location>
</feature>
<dbReference type="AlphaFoldDB" id="A0AAE0G356"/>
<reference evidence="16 17" key="1">
    <citation type="journal article" date="2015" name="Genome Biol. Evol.">
        <title>Comparative Genomics of a Bacterivorous Green Alga Reveals Evolutionary Causalities and Consequences of Phago-Mixotrophic Mode of Nutrition.</title>
        <authorList>
            <person name="Burns J.A."/>
            <person name="Paasch A."/>
            <person name="Narechania A."/>
            <person name="Kim E."/>
        </authorList>
    </citation>
    <scope>NUCLEOTIDE SEQUENCE [LARGE SCALE GENOMIC DNA]</scope>
    <source>
        <strain evidence="16 17">PLY_AMNH</strain>
    </source>
</reference>
<evidence type="ECO:0000256" key="2">
    <source>
        <dbReference type="ARBA" id="ARBA00022448"/>
    </source>
</evidence>
<protein>
    <recommendedName>
        <fullName evidence="18">Calcium-activated potassium channel subunit alpha-1</fullName>
    </recommendedName>
</protein>
<evidence type="ECO:0000259" key="15">
    <source>
        <dbReference type="Pfam" id="PF22614"/>
    </source>
</evidence>
<feature type="domain" description="Potassium channel" evidence="14">
    <location>
        <begin position="168"/>
        <end position="224"/>
    </location>
</feature>